<protein>
    <submittedName>
        <fullName evidence="1">Uncharacterized protein</fullName>
    </submittedName>
</protein>
<dbReference type="EMBL" id="JASNQZ010000012">
    <property type="protein sequence ID" value="KAL0948815.1"/>
    <property type="molecule type" value="Genomic_DNA"/>
</dbReference>
<organism evidence="1 2">
    <name type="scientific">Hohenbuehelia grisea</name>
    <dbReference type="NCBI Taxonomy" id="104357"/>
    <lineage>
        <taxon>Eukaryota</taxon>
        <taxon>Fungi</taxon>
        <taxon>Dikarya</taxon>
        <taxon>Basidiomycota</taxon>
        <taxon>Agaricomycotina</taxon>
        <taxon>Agaricomycetes</taxon>
        <taxon>Agaricomycetidae</taxon>
        <taxon>Agaricales</taxon>
        <taxon>Pleurotineae</taxon>
        <taxon>Pleurotaceae</taxon>
        <taxon>Hohenbuehelia</taxon>
    </lineage>
</organism>
<evidence type="ECO:0000313" key="1">
    <source>
        <dbReference type="EMBL" id="KAL0948815.1"/>
    </source>
</evidence>
<evidence type="ECO:0000313" key="2">
    <source>
        <dbReference type="Proteomes" id="UP001556367"/>
    </source>
</evidence>
<proteinExistence type="predicted"/>
<comment type="caution">
    <text evidence="1">The sequence shown here is derived from an EMBL/GenBank/DDBJ whole genome shotgun (WGS) entry which is preliminary data.</text>
</comment>
<accession>A0ABR3IZL2</accession>
<name>A0ABR3IZL2_9AGAR</name>
<keyword evidence="2" id="KW-1185">Reference proteome</keyword>
<sequence>MPTVTSYNVILISRMGLHAAKELTVLPHWPHTEALCPEEMAFPPEQTCEHRLAVKAAEITAPNHLNTSFKISTLFIVTSHSPLTAEEGFYKWSKDKCRLGFEFYIVAADATRAMLSIPSAAIGSIVAYLSIALATPNTLGTVTRSLKNAVTPGRLCDAHYQQQARATTTRGFVRHCEKLPNEILFTSSH</sequence>
<dbReference type="Proteomes" id="UP001556367">
    <property type="component" value="Unassembled WGS sequence"/>
</dbReference>
<reference evidence="2" key="1">
    <citation type="submission" date="2024-06" db="EMBL/GenBank/DDBJ databases">
        <title>Multi-omics analyses provide insights into the biosynthesis of the anticancer antibiotic pleurotin in Hohenbuehelia grisea.</title>
        <authorList>
            <person name="Weaver J.A."/>
            <person name="Alberti F."/>
        </authorList>
    </citation>
    <scope>NUCLEOTIDE SEQUENCE [LARGE SCALE GENOMIC DNA]</scope>
    <source>
        <strain evidence="2">T-177</strain>
    </source>
</reference>
<gene>
    <name evidence="1" type="ORF">HGRIS_008940</name>
</gene>